<evidence type="ECO:0000313" key="4">
    <source>
        <dbReference type="Proteomes" id="UP000624703"/>
    </source>
</evidence>
<protein>
    <recommendedName>
        <fullName evidence="2">DUF6973 domain-containing protein</fullName>
    </recommendedName>
</protein>
<organism evidence="3 4">
    <name type="scientific">Persicirhabdus sediminis</name>
    <dbReference type="NCBI Taxonomy" id="454144"/>
    <lineage>
        <taxon>Bacteria</taxon>
        <taxon>Pseudomonadati</taxon>
        <taxon>Verrucomicrobiota</taxon>
        <taxon>Verrucomicrobiia</taxon>
        <taxon>Verrucomicrobiales</taxon>
        <taxon>Verrucomicrobiaceae</taxon>
        <taxon>Persicirhabdus</taxon>
    </lineage>
</organism>
<evidence type="ECO:0000259" key="2">
    <source>
        <dbReference type="Pfam" id="PF22322"/>
    </source>
</evidence>
<gene>
    <name evidence="3" type="ORF">JIN82_04855</name>
</gene>
<dbReference type="Pfam" id="PF22322">
    <property type="entry name" value="DUF6973"/>
    <property type="match status" value="1"/>
</dbReference>
<keyword evidence="1" id="KW-1133">Transmembrane helix</keyword>
<keyword evidence="1" id="KW-0812">Transmembrane</keyword>
<evidence type="ECO:0000256" key="1">
    <source>
        <dbReference type="SAM" id="Phobius"/>
    </source>
</evidence>
<reference evidence="3" key="1">
    <citation type="submission" date="2021-01" db="EMBL/GenBank/DDBJ databases">
        <title>Modified the classification status of verrucomicrobia.</title>
        <authorList>
            <person name="Feng X."/>
        </authorList>
    </citation>
    <scope>NUCLEOTIDE SEQUENCE</scope>
    <source>
        <strain evidence="3">_KCTC 22039</strain>
    </source>
</reference>
<comment type="caution">
    <text evidence="3">The sequence shown here is derived from an EMBL/GenBank/DDBJ whole genome shotgun (WGS) entry which is preliminary data.</text>
</comment>
<dbReference type="Proteomes" id="UP000624703">
    <property type="component" value="Unassembled WGS sequence"/>
</dbReference>
<evidence type="ECO:0000313" key="3">
    <source>
        <dbReference type="EMBL" id="MBK1790484.1"/>
    </source>
</evidence>
<dbReference type="RefSeq" id="WP_200310518.1">
    <property type="nucleotide sequence ID" value="NZ_JAENIM010000022.1"/>
</dbReference>
<dbReference type="EMBL" id="JAENIM010000022">
    <property type="protein sequence ID" value="MBK1790484.1"/>
    <property type="molecule type" value="Genomic_DNA"/>
</dbReference>
<accession>A0A8J7SIC3</accession>
<keyword evidence="4" id="KW-1185">Reference proteome</keyword>
<dbReference type="AlphaFoldDB" id="A0A8J7SIC3"/>
<sequence>MNLPRLKKLSKKAIIIAIPVWLVIWLTASWLAPKVCNKILPKVQAKTQSMGVKIDHIEFANIKVAPWLTQVTIESIKMNFDTIPGDKHHLKSTFKCDSVVVSLHNPFTLRGSVKASDFDIQFHQSDLPKDIPFDRFTKGQVYLANVPIVQPKEAAKEILTGVTELFNTNSGTGDFRFSGEVVMRAGDNEIPAKLYTEHDGDQYRLRFSEDDVRAIAKALKVDLAAEQIKLVSVYPLRMPVIMLITDKAEKLSKRYQPRDKWKQDALRHTSWSFMLTETFGPDFAKYVTDAQETKPNNEKFERLMDYNNNAVGRKLFAENTKLQQIPNLLATDQRIVLSPDDAKSRPADSLLR</sequence>
<name>A0A8J7SIC3_9BACT</name>
<keyword evidence="1" id="KW-0472">Membrane</keyword>
<feature type="domain" description="DUF6973" evidence="2">
    <location>
        <begin position="229"/>
        <end position="323"/>
    </location>
</feature>
<dbReference type="InterPro" id="IPR054246">
    <property type="entry name" value="DUF6973"/>
</dbReference>
<proteinExistence type="predicted"/>
<feature type="transmembrane region" description="Helical" evidence="1">
    <location>
        <begin position="12"/>
        <end position="32"/>
    </location>
</feature>